<evidence type="ECO:0000313" key="1">
    <source>
        <dbReference type="EMBL" id="CAG8808103.1"/>
    </source>
</evidence>
<evidence type="ECO:0000313" key="2">
    <source>
        <dbReference type="Proteomes" id="UP000789920"/>
    </source>
</evidence>
<gene>
    <name evidence="1" type="ORF">RPERSI_LOCUS22540</name>
</gene>
<reference evidence="1" key="1">
    <citation type="submission" date="2021-06" db="EMBL/GenBank/DDBJ databases">
        <authorList>
            <person name="Kallberg Y."/>
            <person name="Tangrot J."/>
            <person name="Rosling A."/>
        </authorList>
    </citation>
    <scope>NUCLEOTIDE SEQUENCE</scope>
    <source>
        <strain evidence="1">MA461A</strain>
    </source>
</reference>
<accession>A0ACA9RTE3</accession>
<sequence>QIYNINFAVLSRQITIMVKILKEKKHQIDNSSNSNSESSNEPTGHSFTGIWREIELGKEVSHGVYKGKYIHCNKEFKHVKFIKTRAYIAYKCSSCPKHIKQYYNYIITNNLFDDPNVENYTIPIIAVSEVKSLKSTAQKKI</sequence>
<organism evidence="1 2">
    <name type="scientific">Racocetra persica</name>
    <dbReference type="NCBI Taxonomy" id="160502"/>
    <lineage>
        <taxon>Eukaryota</taxon>
        <taxon>Fungi</taxon>
        <taxon>Fungi incertae sedis</taxon>
        <taxon>Mucoromycota</taxon>
        <taxon>Glomeromycotina</taxon>
        <taxon>Glomeromycetes</taxon>
        <taxon>Diversisporales</taxon>
        <taxon>Gigasporaceae</taxon>
        <taxon>Racocetra</taxon>
    </lineage>
</organism>
<proteinExistence type="predicted"/>
<name>A0ACA9RTE3_9GLOM</name>
<protein>
    <submittedName>
        <fullName evidence="1">8664_t:CDS:1</fullName>
    </submittedName>
</protein>
<dbReference type="Proteomes" id="UP000789920">
    <property type="component" value="Unassembled WGS sequence"/>
</dbReference>
<dbReference type="EMBL" id="CAJVQC010068436">
    <property type="protein sequence ID" value="CAG8808103.1"/>
    <property type="molecule type" value="Genomic_DNA"/>
</dbReference>
<feature type="non-terminal residue" evidence="1">
    <location>
        <position position="1"/>
    </location>
</feature>
<keyword evidence="2" id="KW-1185">Reference proteome</keyword>
<comment type="caution">
    <text evidence="1">The sequence shown here is derived from an EMBL/GenBank/DDBJ whole genome shotgun (WGS) entry which is preliminary data.</text>
</comment>